<evidence type="ECO:0000256" key="6">
    <source>
        <dbReference type="ARBA" id="ARBA00023136"/>
    </source>
</evidence>
<feature type="transmembrane region" description="Helical" evidence="7">
    <location>
        <begin position="442"/>
        <end position="459"/>
    </location>
</feature>
<dbReference type="RefSeq" id="WP_381442732.1">
    <property type="nucleotide sequence ID" value="NZ_JBHSNP010000009.1"/>
</dbReference>
<organism evidence="8 9">
    <name type="scientific">Sporosarcina koreensis</name>
    <dbReference type="NCBI Taxonomy" id="334735"/>
    <lineage>
        <taxon>Bacteria</taxon>
        <taxon>Bacillati</taxon>
        <taxon>Bacillota</taxon>
        <taxon>Bacilli</taxon>
        <taxon>Bacillales</taxon>
        <taxon>Caryophanaceae</taxon>
        <taxon>Sporosarcina</taxon>
    </lineage>
</organism>
<feature type="transmembrane region" description="Helical" evidence="7">
    <location>
        <begin position="79"/>
        <end position="102"/>
    </location>
</feature>
<comment type="subcellular location">
    <subcellularLocation>
        <location evidence="1">Cell membrane</location>
        <topology evidence="1">Multi-pass membrane protein</topology>
    </subcellularLocation>
</comment>
<evidence type="ECO:0000313" key="8">
    <source>
        <dbReference type="EMBL" id="MFC5602542.1"/>
    </source>
</evidence>
<keyword evidence="5 7" id="KW-1133">Transmembrane helix</keyword>
<dbReference type="EMBL" id="JBHSNP010000009">
    <property type="protein sequence ID" value="MFC5602542.1"/>
    <property type="molecule type" value="Genomic_DNA"/>
</dbReference>
<sequence>MSLKSKTITGVFWSFTDLMANHGIQFLVQIILARLLLPEHFGIIGMILIFISVSNAIVDSGFSQALIRDQHTTQEDYSTVFYFNLFVSLAIYGILFSTANMISVFFEEPQLTTIIRVISLVLIINSLAIIQKAMLVKKVDFKTLTKISVIAVILSGGLTIFIAMSGFGVWSLVINMIALQSIQTGLLWYFNKWIPSLTFKVQSFKKYYSFGYKLLLSGLIDTLFYYSYFVIIGKMHLTNQLGYYTNAVKIKDLASFAIVSTVQRVTYPVLSSIQQEEERLTFGFKSVIKTSAFINFPLMVGLAAIAKPLFIVLFGDKWIPSVIYFQLLCFAGMFYPLLSINQNILQVKGKSNVILKMEIIKKSLLAILIVLSILLGFGIIGLIWTSVISSFVSFLINSYYTAIEIKYSSIEQIRDLLPSFIISFIMGIIVFEVGKFMDSNDLLQLICQIAIGIAIYIIVSKILRVQELDTLYQMVLPILKKIKGGVE</sequence>
<evidence type="ECO:0000256" key="5">
    <source>
        <dbReference type="ARBA" id="ARBA00022989"/>
    </source>
</evidence>
<dbReference type="PANTHER" id="PTHR30250:SF10">
    <property type="entry name" value="LIPOPOLYSACCHARIDE BIOSYNTHESIS PROTEIN WZXC"/>
    <property type="match status" value="1"/>
</dbReference>
<reference evidence="9" key="1">
    <citation type="journal article" date="2019" name="Int. J. Syst. Evol. Microbiol.">
        <title>The Global Catalogue of Microorganisms (GCM) 10K type strain sequencing project: providing services to taxonomists for standard genome sequencing and annotation.</title>
        <authorList>
            <consortium name="The Broad Institute Genomics Platform"/>
            <consortium name="The Broad Institute Genome Sequencing Center for Infectious Disease"/>
            <person name="Wu L."/>
            <person name="Ma J."/>
        </authorList>
    </citation>
    <scope>NUCLEOTIDE SEQUENCE [LARGE SCALE GENOMIC DNA]</scope>
    <source>
        <strain evidence="9">KACC 11299</strain>
    </source>
</reference>
<feature type="transmembrane region" description="Helical" evidence="7">
    <location>
        <begin position="210"/>
        <end position="233"/>
    </location>
</feature>
<feature type="transmembrane region" description="Helical" evidence="7">
    <location>
        <begin position="147"/>
        <end position="164"/>
    </location>
</feature>
<evidence type="ECO:0000256" key="1">
    <source>
        <dbReference type="ARBA" id="ARBA00004651"/>
    </source>
</evidence>
<accession>A0ABW0TUT7</accession>
<comment type="caution">
    <text evidence="8">The sequence shown here is derived from an EMBL/GenBank/DDBJ whole genome shotgun (WGS) entry which is preliminary data.</text>
</comment>
<feature type="transmembrane region" description="Helical" evidence="7">
    <location>
        <begin position="318"/>
        <end position="338"/>
    </location>
</feature>
<feature type="transmembrane region" description="Helical" evidence="7">
    <location>
        <begin position="359"/>
        <end position="377"/>
    </location>
</feature>
<keyword evidence="6 7" id="KW-0472">Membrane</keyword>
<feature type="transmembrane region" description="Helical" evidence="7">
    <location>
        <begin position="292"/>
        <end position="312"/>
    </location>
</feature>
<gene>
    <name evidence="8" type="ORF">ACFPTP_04860</name>
</gene>
<feature type="transmembrane region" description="Helical" evidence="7">
    <location>
        <begin position="114"/>
        <end position="135"/>
    </location>
</feature>
<feature type="transmembrane region" description="Helical" evidence="7">
    <location>
        <begin position="170"/>
        <end position="190"/>
    </location>
</feature>
<dbReference type="CDD" id="cd13127">
    <property type="entry name" value="MATE_tuaB_like"/>
    <property type="match status" value="1"/>
</dbReference>
<evidence type="ECO:0000256" key="7">
    <source>
        <dbReference type="SAM" id="Phobius"/>
    </source>
</evidence>
<comment type="similarity">
    <text evidence="2">Belongs to the polysaccharide synthase family.</text>
</comment>
<feature type="transmembrane region" description="Helical" evidence="7">
    <location>
        <begin position="415"/>
        <end position="436"/>
    </location>
</feature>
<evidence type="ECO:0000256" key="3">
    <source>
        <dbReference type="ARBA" id="ARBA00022475"/>
    </source>
</evidence>
<dbReference type="InterPro" id="IPR050833">
    <property type="entry name" value="Poly_Biosynth_Transport"/>
</dbReference>
<dbReference type="Pfam" id="PF13440">
    <property type="entry name" value="Polysacc_synt_3"/>
    <property type="match status" value="1"/>
</dbReference>
<name>A0ABW0TUT7_9BACL</name>
<dbReference type="Proteomes" id="UP001596071">
    <property type="component" value="Unassembled WGS sequence"/>
</dbReference>
<keyword evidence="3" id="KW-1003">Cell membrane</keyword>
<evidence type="ECO:0000256" key="4">
    <source>
        <dbReference type="ARBA" id="ARBA00022692"/>
    </source>
</evidence>
<keyword evidence="9" id="KW-1185">Reference proteome</keyword>
<evidence type="ECO:0000313" key="9">
    <source>
        <dbReference type="Proteomes" id="UP001596071"/>
    </source>
</evidence>
<keyword evidence="4 7" id="KW-0812">Transmembrane</keyword>
<dbReference type="PANTHER" id="PTHR30250">
    <property type="entry name" value="PST FAMILY PREDICTED COLANIC ACID TRANSPORTER"/>
    <property type="match status" value="1"/>
</dbReference>
<evidence type="ECO:0000256" key="2">
    <source>
        <dbReference type="ARBA" id="ARBA00007430"/>
    </source>
</evidence>
<proteinExistence type="inferred from homology"/>
<protein>
    <submittedName>
        <fullName evidence="8">Lipopolysaccharide biosynthesis protein</fullName>
    </submittedName>
</protein>
<feature type="transmembrane region" description="Helical" evidence="7">
    <location>
        <begin position="41"/>
        <end position="58"/>
    </location>
</feature>
<feature type="transmembrane region" description="Helical" evidence="7">
    <location>
        <begin position="12"/>
        <end position="35"/>
    </location>
</feature>